<dbReference type="AlphaFoldDB" id="A0A0F9ICH8"/>
<name>A0A0F9ICH8_9ZZZZ</name>
<gene>
    <name evidence="1" type="ORF">LCGC14_1893730</name>
</gene>
<dbReference type="EMBL" id="LAZR01019707">
    <property type="protein sequence ID" value="KKL91525.1"/>
    <property type="molecule type" value="Genomic_DNA"/>
</dbReference>
<accession>A0A0F9ICH8</accession>
<proteinExistence type="predicted"/>
<reference evidence="1" key="1">
    <citation type="journal article" date="2015" name="Nature">
        <title>Complex archaea that bridge the gap between prokaryotes and eukaryotes.</title>
        <authorList>
            <person name="Spang A."/>
            <person name="Saw J.H."/>
            <person name="Jorgensen S.L."/>
            <person name="Zaremba-Niedzwiedzka K."/>
            <person name="Martijn J."/>
            <person name="Lind A.E."/>
            <person name="van Eijk R."/>
            <person name="Schleper C."/>
            <person name="Guy L."/>
            <person name="Ettema T.J."/>
        </authorList>
    </citation>
    <scope>NUCLEOTIDE SEQUENCE</scope>
</reference>
<feature type="non-terminal residue" evidence="1">
    <location>
        <position position="1"/>
    </location>
</feature>
<evidence type="ECO:0000313" key="1">
    <source>
        <dbReference type="EMBL" id="KKL91525.1"/>
    </source>
</evidence>
<organism evidence="1">
    <name type="scientific">marine sediment metagenome</name>
    <dbReference type="NCBI Taxonomy" id="412755"/>
    <lineage>
        <taxon>unclassified sequences</taxon>
        <taxon>metagenomes</taxon>
        <taxon>ecological metagenomes</taxon>
    </lineage>
</organism>
<comment type="caution">
    <text evidence="1">The sequence shown here is derived from an EMBL/GenBank/DDBJ whole genome shotgun (WGS) entry which is preliminary data.</text>
</comment>
<sequence length="50" mass="5393">LRLGRRGLVADGDLIGTCDELTLTIVEASEGDINVLQEAENITLVRVRKG</sequence>
<protein>
    <submittedName>
        <fullName evidence="1">Uncharacterized protein</fullName>
    </submittedName>
</protein>